<evidence type="ECO:0000313" key="2">
    <source>
        <dbReference type="Proteomes" id="UP000315540"/>
    </source>
</evidence>
<reference evidence="1 2" key="1">
    <citation type="submission" date="2019-06" db="EMBL/GenBank/DDBJ databases">
        <authorList>
            <person name="Meng X."/>
        </authorList>
    </citation>
    <scope>NUCLEOTIDE SEQUENCE [LARGE SCALE GENOMIC DNA]</scope>
    <source>
        <strain evidence="1 2">M625</strain>
    </source>
</reference>
<sequence>MKKEILDRIQALGGNISNIRGTTLKEDIQAITFNTVLYRKPEDTTWAKAEQTEPIYGIGEYVDKHRAQFKKDKDTFYQELLSYYYCLTDEGRGQTFFQNELFTPFTEGTPSYDEWSGEWKEEEWKKIIKGEKMELIQIGYDYSFPDHLYVCLTDPNPENPVVYGTDHEEFFDKISIEGTLEEYFNRFMTQDELLAIIKSKLENEQTARLSDLV</sequence>
<name>A0A504J6X5_9FLAO</name>
<keyword evidence="2" id="KW-1185">Reference proteome</keyword>
<protein>
    <submittedName>
        <fullName evidence="1">Uncharacterized protein</fullName>
    </submittedName>
</protein>
<organism evidence="1 2">
    <name type="scientific">Aquimarina algicola</name>
    <dbReference type="NCBI Taxonomy" id="2589995"/>
    <lineage>
        <taxon>Bacteria</taxon>
        <taxon>Pseudomonadati</taxon>
        <taxon>Bacteroidota</taxon>
        <taxon>Flavobacteriia</taxon>
        <taxon>Flavobacteriales</taxon>
        <taxon>Flavobacteriaceae</taxon>
        <taxon>Aquimarina</taxon>
    </lineage>
</organism>
<dbReference type="RefSeq" id="WP_140595406.1">
    <property type="nucleotide sequence ID" value="NZ_VFWZ01000007.1"/>
</dbReference>
<comment type="caution">
    <text evidence="1">The sequence shown here is derived from an EMBL/GenBank/DDBJ whole genome shotgun (WGS) entry which is preliminary data.</text>
</comment>
<dbReference type="EMBL" id="VFWZ01000007">
    <property type="protein sequence ID" value="TPN83353.1"/>
    <property type="molecule type" value="Genomic_DNA"/>
</dbReference>
<dbReference type="Proteomes" id="UP000315540">
    <property type="component" value="Unassembled WGS sequence"/>
</dbReference>
<evidence type="ECO:0000313" key="1">
    <source>
        <dbReference type="EMBL" id="TPN83353.1"/>
    </source>
</evidence>
<dbReference type="AlphaFoldDB" id="A0A504J6X5"/>
<proteinExistence type="predicted"/>
<dbReference type="OrthoDB" id="879470at2"/>
<accession>A0A504J6X5</accession>
<gene>
    <name evidence="1" type="ORF">FHK87_19215</name>
</gene>